<evidence type="ECO:0000256" key="6">
    <source>
        <dbReference type="SAM" id="SignalP"/>
    </source>
</evidence>
<evidence type="ECO:0000313" key="8">
    <source>
        <dbReference type="EMBL" id="KGN65097.1"/>
    </source>
</evidence>
<reference evidence="8 9" key="4">
    <citation type="journal article" date="2011" name="BMC Genomics">
        <title>RNA-Seq improves annotation of protein-coding genes in the cucumber genome.</title>
        <authorList>
            <person name="Li Z."/>
            <person name="Zhang Z."/>
            <person name="Yan P."/>
            <person name="Huang S."/>
            <person name="Fei Z."/>
            <person name="Lin K."/>
        </authorList>
    </citation>
    <scope>NUCLEOTIDE SEQUENCE [LARGE SCALE GENOMIC DNA]</scope>
    <source>
        <strain evidence="9">cv. 9930</strain>
    </source>
</reference>
<dbReference type="Pfam" id="PF14226">
    <property type="entry name" value="DIOX_N"/>
    <property type="match status" value="1"/>
</dbReference>
<feature type="domain" description="Fe2OG dioxygenase" evidence="7">
    <location>
        <begin position="160"/>
        <end position="304"/>
    </location>
</feature>
<keyword evidence="2" id="KW-0479">Metal-binding</keyword>
<dbReference type="Pfam" id="PF03171">
    <property type="entry name" value="2OG-FeII_Oxy"/>
    <property type="match status" value="2"/>
</dbReference>
<sequence>MILNPFHSLCFAIGITFNAAVSKLPAMAVTNPSGNVQDAASKGEVPERYIHKESDRGARNAPTMAAPVIDIALLSSSSKSGPELEELRHVLQSWGCFQIKLKIFINVCDVLISYKSWNDKEVIDEYTTNVKLISEKIFKAMARSLDLDESSFLKQYGEQIKLGARFNFYPRCRNPDLVLGVKPHADGSAITILLQDKEVEGLQFMKDNEWFNASIVPDALLVNVGDQVEVKEETLVYSKITVKHVCKQSGDLIVDHKALDDLELIHQVVSRLALKHNNRYLKSPSAGEGPLNDLRLALSTWGCFQATNHSISSSFLEKLRKISEQFFSLPIEEKMRYGREVDGMEGYGNDLTFSNQQTLDWSDRLYFVTSPEDERRLDLWPLNPPSFREDLHEYTVKIMEIIETVLIAMARSLNVEPNSFTDQVGERPTLFTRFNFYPPCSTPHLVLGLKEHSDGSAITILLLDKQVEGLQLRKDDQWYRVPVPAIADSLLLVIGEQAEVMSNGIFKSSVHRAVTNSERQRISVVCFCCPEKDIEIKPVEGLIDEKRPRLFRSVKNYLETYFQNYQEGQRTVDGLRI</sequence>
<organism evidence="8 9">
    <name type="scientific">Cucumis sativus</name>
    <name type="common">Cucumber</name>
    <dbReference type="NCBI Taxonomy" id="3659"/>
    <lineage>
        <taxon>Eukaryota</taxon>
        <taxon>Viridiplantae</taxon>
        <taxon>Streptophyta</taxon>
        <taxon>Embryophyta</taxon>
        <taxon>Tracheophyta</taxon>
        <taxon>Spermatophyta</taxon>
        <taxon>Magnoliopsida</taxon>
        <taxon>eudicotyledons</taxon>
        <taxon>Gunneridae</taxon>
        <taxon>Pentapetalae</taxon>
        <taxon>rosids</taxon>
        <taxon>fabids</taxon>
        <taxon>Cucurbitales</taxon>
        <taxon>Cucurbitaceae</taxon>
        <taxon>Benincaseae</taxon>
        <taxon>Cucumis</taxon>
    </lineage>
</organism>
<name>A0A0A0LW96_CUCSA</name>
<keyword evidence="4" id="KW-0560">Oxidoreductase</keyword>
<dbReference type="EMBL" id="CM002922">
    <property type="protein sequence ID" value="KGN65097.1"/>
    <property type="molecule type" value="Genomic_DNA"/>
</dbReference>
<dbReference type="STRING" id="3659.A0A0A0LW96"/>
<dbReference type="GO" id="GO:0046872">
    <property type="term" value="F:metal ion binding"/>
    <property type="evidence" value="ECO:0007669"/>
    <property type="project" value="UniProtKB-KW"/>
</dbReference>
<keyword evidence="5" id="KW-0408">Iron</keyword>
<dbReference type="GO" id="GO:0031418">
    <property type="term" value="F:L-ascorbic acid binding"/>
    <property type="evidence" value="ECO:0007669"/>
    <property type="project" value="UniProtKB-KW"/>
</dbReference>
<dbReference type="InterPro" id="IPR005123">
    <property type="entry name" value="Oxoglu/Fe-dep_dioxygenase_dom"/>
</dbReference>
<dbReference type="AlphaFoldDB" id="A0A0A0LW96"/>
<evidence type="ECO:0000256" key="5">
    <source>
        <dbReference type="ARBA" id="ARBA00023004"/>
    </source>
</evidence>
<dbReference type="InterPro" id="IPR044861">
    <property type="entry name" value="IPNS-like_FE2OG_OXY"/>
</dbReference>
<reference evidence="8 9" key="2">
    <citation type="journal article" date="2009" name="PLoS ONE">
        <title>An integrated genetic and cytogenetic map of the cucumber genome.</title>
        <authorList>
            <person name="Ren Y."/>
            <person name="Zhang Z."/>
            <person name="Liu J."/>
            <person name="Staub J.E."/>
            <person name="Han Y."/>
            <person name="Cheng Z."/>
            <person name="Li X."/>
            <person name="Lu J."/>
            <person name="Miao H."/>
            <person name="Kang H."/>
            <person name="Xie B."/>
            <person name="Gu X."/>
            <person name="Wang X."/>
            <person name="Du Y."/>
            <person name="Jin W."/>
            <person name="Huang S."/>
        </authorList>
    </citation>
    <scope>NUCLEOTIDE SEQUENCE [LARGE SCALE GENOMIC DNA]</scope>
    <source>
        <strain evidence="9">cv. 9930</strain>
    </source>
</reference>
<dbReference type="FunFam" id="2.60.120.330:FF:000001">
    <property type="entry name" value="Protein SRG1"/>
    <property type="match status" value="1"/>
</dbReference>
<keyword evidence="3" id="KW-0847">Vitamin C</keyword>
<dbReference type="InterPro" id="IPR050295">
    <property type="entry name" value="Plant_2OG-oxidoreductases"/>
</dbReference>
<feature type="chain" id="PRO_5001966396" description="Fe2OG dioxygenase domain-containing protein" evidence="6">
    <location>
        <begin position="23"/>
        <end position="577"/>
    </location>
</feature>
<dbReference type="Proteomes" id="UP000029981">
    <property type="component" value="Chromosome 1"/>
</dbReference>
<dbReference type="eggNOG" id="KOG0143">
    <property type="taxonomic scope" value="Eukaryota"/>
</dbReference>
<evidence type="ECO:0000313" key="9">
    <source>
        <dbReference type="Proteomes" id="UP000029981"/>
    </source>
</evidence>
<gene>
    <name evidence="8" type="ORF">Csa_1G212830</name>
</gene>
<reference evidence="8 9" key="1">
    <citation type="journal article" date="2009" name="Nat. Genet.">
        <title>The genome of the cucumber, Cucumis sativus L.</title>
        <authorList>
            <person name="Huang S."/>
            <person name="Li R."/>
            <person name="Zhang Z."/>
            <person name="Li L."/>
            <person name="Gu X."/>
            <person name="Fan W."/>
            <person name="Lucas W.J."/>
            <person name="Wang X."/>
            <person name="Xie B."/>
            <person name="Ni P."/>
            <person name="Ren Y."/>
            <person name="Zhu H."/>
            <person name="Li J."/>
            <person name="Lin K."/>
            <person name="Jin W."/>
            <person name="Fei Z."/>
            <person name="Li G."/>
            <person name="Staub J."/>
            <person name="Kilian A."/>
            <person name="van der Vossen E.A."/>
            <person name="Wu Y."/>
            <person name="Guo J."/>
            <person name="He J."/>
            <person name="Jia Z."/>
            <person name="Ren Y."/>
            <person name="Tian G."/>
            <person name="Lu Y."/>
            <person name="Ruan J."/>
            <person name="Qian W."/>
            <person name="Wang M."/>
            <person name="Huang Q."/>
            <person name="Li B."/>
            <person name="Xuan Z."/>
            <person name="Cao J."/>
            <person name="Asan"/>
            <person name="Wu Z."/>
            <person name="Zhang J."/>
            <person name="Cai Q."/>
            <person name="Bai Y."/>
            <person name="Zhao B."/>
            <person name="Han Y."/>
            <person name="Li Y."/>
            <person name="Li X."/>
            <person name="Wang S."/>
            <person name="Shi Q."/>
            <person name="Liu S."/>
            <person name="Cho W.K."/>
            <person name="Kim J.Y."/>
            <person name="Xu Y."/>
            <person name="Heller-Uszynska K."/>
            <person name="Miao H."/>
            <person name="Cheng Z."/>
            <person name="Zhang S."/>
            <person name="Wu J."/>
            <person name="Yang Y."/>
            <person name="Kang H."/>
            <person name="Li M."/>
            <person name="Liang H."/>
            <person name="Ren X."/>
            <person name="Shi Z."/>
            <person name="Wen M."/>
            <person name="Jian M."/>
            <person name="Yang H."/>
            <person name="Zhang G."/>
            <person name="Yang Z."/>
            <person name="Chen R."/>
            <person name="Liu S."/>
            <person name="Li J."/>
            <person name="Ma L."/>
            <person name="Liu H."/>
            <person name="Zhou Y."/>
            <person name="Zhao J."/>
            <person name="Fang X."/>
            <person name="Li G."/>
            <person name="Fang L."/>
            <person name="Li Y."/>
            <person name="Liu D."/>
            <person name="Zheng H."/>
            <person name="Zhang Y."/>
            <person name="Qin N."/>
            <person name="Li Z."/>
            <person name="Yang G."/>
            <person name="Yang S."/>
            <person name="Bolund L."/>
            <person name="Kristiansen K."/>
            <person name="Zheng H."/>
            <person name="Li S."/>
            <person name="Zhang X."/>
            <person name="Yang H."/>
            <person name="Wang J."/>
            <person name="Sun R."/>
            <person name="Zhang B."/>
            <person name="Jiang S."/>
            <person name="Wang J."/>
            <person name="Du Y."/>
            <person name="Li S."/>
        </authorList>
    </citation>
    <scope>NUCLEOTIDE SEQUENCE [LARGE SCALE GENOMIC DNA]</scope>
    <source>
        <strain evidence="9">cv. 9930</strain>
    </source>
</reference>
<reference evidence="8 9" key="3">
    <citation type="journal article" date="2010" name="BMC Genomics">
        <title>Transcriptome sequencing and comparative analysis of cucumber flowers with different sex types.</title>
        <authorList>
            <person name="Guo S."/>
            <person name="Zheng Y."/>
            <person name="Joung J.G."/>
            <person name="Liu S."/>
            <person name="Zhang Z."/>
            <person name="Crasta O.R."/>
            <person name="Sobral B.W."/>
            <person name="Xu Y."/>
            <person name="Huang S."/>
            <person name="Fei Z."/>
        </authorList>
    </citation>
    <scope>NUCLEOTIDE SEQUENCE [LARGE SCALE GENOMIC DNA]</scope>
    <source>
        <strain evidence="9">cv. 9930</strain>
    </source>
</reference>
<dbReference type="InterPro" id="IPR027443">
    <property type="entry name" value="IPNS-like_sf"/>
</dbReference>
<keyword evidence="6" id="KW-0732">Signal</keyword>
<evidence type="ECO:0000256" key="2">
    <source>
        <dbReference type="ARBA" id="ARBA00022723"/>
    </source>
</evidence>
<evidence type="ECO:0000259" key="7">
    <source>
        <dbReference type="PROSITE" id="PS51471"/>
    </source>
</evidence>
<dbReference type="Gramene" id="KGN65097">
    <property type="protein sequence ID" value="KGN65097"/>
    <property type="gene ID" value="Csa_1G212830"/>
</dbReference>
<dbReference type="PANTHER" id="PTHR47991">
    <property type="entry name" value="OXOGLUTARATE/IRON-DEPENDENT DIOXYGENASE"/>
    <property type="match status" value="1"/>
</dbReference>
<evidence type="ECO:0000256" key="3">
    <source>
        <dbReference type="ARBA" id="ARBA00022896"/>
    </source>
</evidence>
<feature type="signal peptide" evidence="6">
    <location>
        <begin position="1"/>
        <end position="22"/>
    </location>
</feature>
<dbReference type="SUPFAM" id="SSF51197">
    <property type="entry name" value="Clavaminate synthase-like"/>
    <property type="match status" value="2"/>
</dbReference>
<proteinExistence type="inferred from homology"/>
<dbReference type="PROSITE" id="PS51471">
    <property type="entry name" value="FE2OG_OXY"/>
    <property type="match status" value="2"/>
</dbReference>
<dbReference type="GO" id="GO:0016491">
    <property type="term" value="F:oxidoreductase activity"/>
    <property type="evidence" value="ECO:0007669"/>
    <property type="project" value="UniProtKB-KW"/>
</dbReference>
<dbReference type="Gene3D" id="2.60.120.330">
    <property type="entry name" value="B-lactam Antibiotic, Isopenicillin N Synthase, Chain"/>
    <property type="match status" value="3"/>
</dbReference>
<evidence type="ECO:0000256" key="1">
    <source>
        <dbReference type="ARBA" id="ARBA00008056"/>
    </source>
</evidence>
<accession>A0A0A0LW96</accession>
<keyword evidence="9" id="KW-1185">Reference proteome</keyword>
<evidence type="ECO:0000256" key="4">
    <source>
        <dbReference type="ARBA" id="ARBA00023002"/>
    </source>
</evidence>
<feature type="domain" description="Fe2OG dioxygenase" evidence="7">
    <location>
        <begin position="428"/>
        <end position="530"/>
    </location>
</feature>
<dbReference type="OMA" id="PPALYIC"/>
<comment type="similarity">
    <text evidence="1">Belongs to the iron/ascorbate-dependent oxidoreductase family.</text>
</comment>
<dbReference type="InterPro" id="IPR026992">
    <property type="entry name" value="DIOX_N"/>
</dbReference>
<protein>
    <recommendedName>
        <fullName evidence="7">Fe2OG dioxygenase domain-containing protein</fullName>
    </recommendedName>
</protein>